<dbReference type="Pfam" id="PF00797">
    <property type="entry name" value="Acetyltransf_2"/>
    <property type="match status" value="1"/>
</dbReference>
<dbReference type="Proteomes" id="UP000179769">
    <property type="component" value="Unassembled WGS sequence"/>
</dbReference>
<name>A0A1S1PIG0_9ACTN</name>
<gene>
    <name evidence="2" type="ORF">BBK14_28065</name>
</gene>
<sequence length="268" mass="29381">MFDVEAYLKALDHRGPADASPETLRRLHHAHLRTVPYDSELNSTRGTDLWKGVDIDADAVFDAVVLGGRGGVCYELNGLFRRLLAELGFETGVYAAAIRQVDGSFGPDLEHIFTFVRLDDEVLLVDVGFVGPSYLEPLLLGTQEQRQFGTSFRIVGSEGYHVLQRRGQRGDWAAVYRFRPVPRDLADWSAPSEELTAFARALAGAGTLVRGRATLSGQRILIGKRLVTVDNGHEAMRVLTDPAEHARVLADILRRPPAPATAPAGDAR</sequence>
<accession>A0A1S1PIG0</accession>
<dbReference type="InterPro" id="IPR038765">
    <property type="entry name" value="Papain-like_cys_pep_sf"/>
</dbReference>
<dbReference type="RefSeq" id="WP_071066770.1">
    <property type="nucleotide sequence ID" value="NZ_MAXA01000265.1"/>
</dbReference>
<dbReference type="Gene3D" id="2.40.128.150">
    <property type="entry name" value="Cysteine proteinases"/>
    <property type="match status" value="1"/>
</dbReference>
<evidence type="ECO:0000313" key="2">
    <source>
        <dbReference type="EMBL" id="OHV20412.1"/>
    </source>
</evidence>
<dbReference type="InterPro" id="IPR001447">
    <property type="entry name" value="Arylamine_N-AcTrfase"/>
</dbReference>
<dbReference type="Gene3D" id="3.30.2140.10">
    <property type="entry name" value="Arylamine N-acetyltransferase"/>
    <property type="match status" value="1"/>
</dbReference>
<dbReference type="EMBL" id="MAXA01000265">
    <property type="protein sequence ID" value="OHV20412.1"/>
    <property type="molecule type" value="Genomic_DNA"/>
</dbReference>
<evidence type="ECO:0000256" key="1">
    <source>
        <dbReference type="ARBA" id="ARBA00006547"/>
    </source>
</evidence>
<keyword evidence="2" id="KW-0808">Transferase</keyword>
<proteinExistence type="inferred from homology"/>
<reference evidence="3" key="1">
    <citation type="submission" date="2016-07" db="EMBL/GenBank/DDBJ databases">
        <title>Frankia sp. NRRL B-16219 Genome sequencing.</title>
        <authorList>
            <person name="Ghodhbane-Gtari F."/>
            <person name="Swanson E."/>
            <person name="Gueddou A."/>
            <person name="Louati M."/>
            <person name="Nouioui I."/>
            <person name="Hezbri K."/>
            <person name="Abebe-Akele F."/>
            <person name="Simpson S."/>
            <person name="Morris K."/>
            <person name="Thomas K."/>
            <person name="Gtari M."/>
            <person name="Tisa L.S."/>
        </authorList>
    </citation>
    <scope>NUCLEOTIDE SEQUENCE [LARGE SCALE GENOMIC DNA]</scope>
    <source>
        <strain evidence="3">NRRL B-16219</strain>
    </source>
</reference>
<evidence type="ECO:0000313" key="3">
    <source>
        <dbReference type="Proteomes" id="UP000179769"/>
    </source>
</evidence>
<comment type="similarity">
    <text evidence="1">Belongs to the arylamine N-acetyltransferase family.</text>
</comment>
<dbReference type="AlphaFoldDB" id="A0A1S1PIG0"/>
<comment type="caution">
    <text evidence="2">The sequence shown here is derived from an EMBL/GenBank/DDBJ whole genome shotgun (WGS) entry which is preliminary data.</text>
</comment>
<dbReference type="SUPFAM" id="SSF54001">
    <property type="entry name" value="Cysteine proteinases"/>
    <property type="match status" value="1"/>
</dbReference>
<dbReference type="PANTHER" id="PTHR11786">
    <property type="entry name" value="N-HYDROXYARYLAMINE O-ACETYLTRANSFERASE"/>
    <property type="match status" value="1"/>
</dbReference>
<protein>
    <submittedName>
        <fullName evidence="2">Acetyltransferase</fullName>
    </submittedName>
</protein>
<dbReference type="PANTHER" id="PTHR11786:SF0">
    <property type="entry name" value="ARYLAMINE N-ACETYLTRANSFERASE 4-RELATED"/>
    <property type="match status" value="1"/>
</dbReference>
<dbReference type="GO" id="GO:0016407">
    <property type="term" value="F:acetyltransferase activity"/>
    <property type="evidence" value="ECO:0007669"/>
    <property type="project" value="InterPro"/>
</dbReference>
<dbReference type="OrthoDB" id="7181050at2"/>
<keyword evidence="3" id="KW-1185">Reference proteome</keyword>
<organism evidence="2 3">
    <name type="scientific">Parafrankia soli</name>
    <dbReference type="NCBI Taxonomy" id="2599596"/>
    <lineage>
        <taxon>Bacteria</taxon>
        <taxon>Bacillati</taxon>
        <taxon>Actinomycetota</taxon>
        <taxon>Actinomycetes</taxon>
        <taxon>Frankiales</taxon>
        <taxon>Frankiaceae</taxon>
        <taxon>Parafrankia</taxon>
    </lineage>
</organism>